<protein>
    <submittedName>
        <fullName evidence="1">Uncharacterized protein</fullName>
    </submittedName>
</protein>
<accession>A0A077MFU8</accession>
<comment type="caution">
    <text evidence="1">The sequence shown here is derived from an EMBL/GenBank/DDBJ whole genome shotgun (WGS) entry which is preliminary data.</text>
</comment>
<evidence type="ECO:0000313" key="2">
    <source>
        <dbReference type="Proteomes" id="UP000035720"/>
    </source>
</evidence>
<sequence length="32" mass="3665">MTVITCLDAGLVYLFIHRRQEEAVQQADEDSI</sequence>
<dbReference type="Proteomes" id="UP000035720">
    <property type="component" value="Unassembled WGS sequence"/>
</dbReference>
<dbReference type="STRING" id="1193518.BN13_600006"/>
<dbReference type="EMBL" id="CAJC01000173">
    <property type="protein sequence ID" value="CCI54147.1"/>
    <property type="molecule type" value="Genomic_DNA"/>
</dbReference>
<name>A0A077MFU8_9MICO</name>
<dbReference type="AlphaFoldDB" id="A0A077MFU8"/>
<gene>
    <name evidence="1" type="ORF">BN13_600006</name>
</gene>
<reference evidence="1 2" key="1">
    <citation type="journal article" date="2013" name="ISME J.">
        <title>A metabolic model for members of the genus Tetrasphaera involved in enhanced biological phosphorus removal.</title>
        <authorList>
            <person name="Kristiansen R."/>
            <person name="Nguyen H.T.T."/>
            <person name="Saunders A.M."/>
            <person name="Nielsen J.L."/>
            <person name="Wimmer R."/>
            <person name="Le V.Q."/>
            <person name="McIlroy S.J."/>
            <person name="Petrovski S."/>
            <person name="Seviour R.J."/>
            <person name="Calteau A."/>
            <person name="Nielsen K.L."/>
            <person name="Nielsen P.H."/>
        </authorList>
    </citation>
    <scope>NUCLEOTIDE SEQUENCE [LARGE SCALE GENOMIC DNA]</scope>
    <source>
        <strain evidence="1 2">Ben 74</strain>
    </source>
</reference>
<proteinExistence type="predicted"/>
<keyword evidence="2" id="KW-1185">Reference proteome</keyword>
<organism evidence="1 2">
    <name type="scientific">Nostocoides jenkinsii Ben 74</name>
    <dbReference type="NCBI Taxonomy" id="1193518"/>
    <lineage>
        <taxon>Bacteria</taxon>
        <taxon>Bacillati</taxon>
        <taxon>Actinomycetota</taxon>
        <taxon>Actinomycetes</taxon>
        <taxon>Micrococcales</taxon>
        <taxon>Intrasporangiaceae</taxon>
        <taxon>Nostocoides</taxon>
    </lineage>
</organism>
<evidence type="ECO:0000313" key="1">
    <source>
        <dbReference type="EMBL" id="CCI54147.1"/>
    </source>
</evidence>